<dbReference type="EMBL" id="JARYGZ010000001">
    <property type="protein sequence ID" value="MDH7638937.1"/>
    <property type="molecule type" value="Genomic_DNA"/>
</dbReference>
<comment type="caution">
    <text evidence="1">The sequence shown here is derived from an EMBL/GenBank/DDBJ whole genome shotgun (WGS) entry which is preliminary data.</text>
</comment>
<dbReference type="RefSeq" id="WP_281044209.1">
    <property type="nucleotide sequence ID" value="NZ_JARYGZ010000001.1"/>
</dbReference>
<evidence type="ECO:0000313" key="2">
    <source>
        <dbReference type="Proteomes" id="UP001160625"/>
    </source>
</evidence>
<evidence type="ECO:0000313" key="1">
    <source>
        <dbReference type="EMBL" id="MDH7638937.1"/>
    </source>
</evidence>
<dbReference type="Proteomes" id="UP001160625">
    <property type="component" value="Unassembled WGS sequence"/>
</dbReference>
<reference evidence="1" key="1">
    <citation type="submission" date="2023-04" db="EMBL/GenBank/DDBJ databases">
        <title>Sphingomonas sp. MAHUQ-71 isolated from rice field.</title>
        <authorList>
            <person name="Huq M.A."/>
        </authorList>
    </citation>
    <scope>NUCLEOTIDE SEQUENCE</scope>
    <source>
        <strain evidence="1">MAHUQ-71</strain>
    </source>
</reference>
<name>A0ABT6N166_9SPHN</name>
<protein>
    <submittedName>
        <fullName evidence="1">Uncharacterized protein</fullName>
    </submittedName>
</protein>
<gene>
    <name evidence="1" type="ORF">QGN17_09365</name>
</gene>
<proteinExistence type="predicted"/>
<keyword evidence="2" id="KW-1185">Reference proteome</keyword>
<accession>A0ABT6N166</accession>
<sequence length="70" mass="8054">MHALLRLLDRLGYRQSRDDHTHALRLQMSARLLARREARKVSNARAAKGAATKIHQQFDRDPLIRARLAA</sequence>
<organism evidence="1 2">
    <name type="scientific">Sphingomonas oryzagri</name>
    <dbReference type="NCBI Taxonomy" id="3042314"/>
    <lineage>
        <taxon>Bacteria</taxon>
        <taxon>Pseudomonadati</taxon>
        <taxon>Pseudomonadota</taxon>
        <taxon>Alphaproteobacteria</taxon>
        <taxon>Sphingomonadales</taxon>
        <taxon>Sphingomonadaceae</taxon>
        <taxon>Sphingomonas</taxon>
    </lineage>
</organism>